<name>A0ABV6B4S0_9DEIO</name>
<evidence type="ECO:0000313" key="3">
    <source>
        <dbReference type="Proteomes" id="UP001589733"/>
    </source>
</evidence>
<accession>A0ABV6B4S0</accession>
<dbReference type="RefSeq" id="WP_380015987.1">
    <property type="nucleotide sequence ID" value="NZ_JBHLYR010000063.1"/>
</dbReference>
<evidence type="ECO:0000256" key="1">
    <source>
        <dbReference type="SAM" id="MobiDB-lite"/>
    </source>
</evidence>
<proteinExistence type="predicted"/>
<dbReference type="Proteomes" id="UP001589733">
    <property type="component" value="Unassembled WGS sequence"/>
</dbReference>
<dbReference type="EMBL" id="JBHLYR010000063">
    <property type="protein sequence ID" value="MFB9994749.1"/>
    <property type="molecule type" value="Genomic_DNA"/>
</dbReference>
<sequence>MPKDNIPTYHQTHPPDLATIEKLEGLQPADGQTVVVLFKLRTGDREHLCGLCRRSVGGSGGTVGADSEGERTGTSGP</sequence>
<reference evidence="2 3" key="1">
    <citation type="submission" date="2024-09" db="EMBL/GenBank/DDBJ databases">
        <authorList>
            <person name="Sun Q."/>
            <person name="Mori K."/>
        </authorList>
    </citation>
    <scope>NUCLEOTIDE SEQUENCE [LARGE SCALE GENOMIC DNA]</scope>
    <source>
        <strain evidence="2 3">JCM 13503</strain>
    </source>
</reference>
<organism evidence="2 3">
    <name type="scientific">Deinococcus oregonensis</name>
    <dbReference type="NCBI Taxonomy" id="1805970"/>
    <lineage>
        <taxon>Bacteria</taxon>
        <taxon>Thermotogati</taxon>
        <taxon>Deinococcota</taxon>
        <taxon>Deinococci</taxon>
        <taxon>Deinococcales</taxon>
        <taxon>Deinococcaceae</taxon>
        <taxon>Deinococcus</taxon>
    </lineage>
</organism>
<comment type="caution">
    <text evidence="2">The sequence shown here is derived from an EMBL/GenBank/DDBJ whole genome shotgun (WGS) entry which is preliminary data.</text>
</comment>
<feature type="region of interest" description="Disordered" evidence="1">
    <location>
        <begin position="54"/>
        <end position="77"/>
    </location>
</feature>
<evidence type="ECO:0000313" key="2">
    <source>
        <dbReference type="EMBL" id="MFB9994749.1"/>
    </source>
</evidence>
<keyword evidence="3" id="KW-1185">Reference proteome</keyword>
<gene>
    <name evidence="2" type="ORF">ACFFLM_22605</name>
</gene>
<protein>
    <submittedName>
        <fullName evidence="2">Uncharacterized protein</fullName>
    </submittedName>
</protein>